<name>A0A067SB47_GALM3</name>
<evidence type="ECO:0000313" key="2">
    <source>
        <dbReference type="EMBL" id="KDR68155.1"/>
    </source>
</evidence>
<organism evidence="2 3">
    <name type="scientific">Galerina marginata (strain CBS 339.88)</name>
    <dbReference type="NCBI Taxonomy" id="685588"/>
    <lineage>
        <taxon>Eukaryota</taxon>
        <taxon>Fungi</taxon>
        <taxon>Dikarya</taxon>
        <taxon>Basidiomycota</taxon>
        <taxon>Agaricomycotina</taxon>
        <taxon>Agaricomycetes</taxon>
        <taxon>Agaricomycetidae</taxon>
        <taxon>Agaricales</taxon>
        <taxon>Agaricineae</taxon>
        <taxon>Strophariaceae</taxon>
        <taxon>Galerina</taxon>
    </lineage>
</organism>
<reference evidence="3" key="1">
    <citation type="journal article" date="2014" name="Proc. Natl. Acad. Sci. U.S.A.">
        <title>Extensive sampling of basidiomycete genomes demonstrates inadequacy of the white-rot/brown-rot paradigm for wood decay fungi.</title>
        <authorList>
            <person name="Riley R."/>
            <person name="Salamov A.A."/>
            <person name="Brown D.W."/>
            <person name="Nagy L.G."/>
            <person name="Floudas D."/>
            <person name="Held B.W."/>
            <person name="Levasseur A."/>
            <person name="Lombard V."/>
            <person name="Morin E."/>
            <person name="Otillar R."/>
            <person name="Lindquist E.A."/>
            <person name="Sun H."/>
            <person name="LaButti K.M."/>
            <person name="Schmutz J."/>
            <person name="Jabbour D."/>
            <person name="Luo H."/>
            <person name="Baker S.E."/>
            <person name="Pisabarro A.G."/>
            <person name="Walton J.D."/>
            <person name="Blanchette R.A."/>
            <person name="Henrissat B."/>
            <person name="Martin F."/>
            <person name="Cullen D."/>
            <person name="Hibbett D.S."/>
            <person name="Grigoriev I.V."/>
        </authorList>
    </citation>
    <scope>NUCLEOTIDE SEQUENCE [LARGE SCALE GENOMIC DNA]</scope>
    <source>
        <strain evidence="3">CBS 339.88</strain>
    </source>
</reference>
<dbReference type="AlphaFoldDB" id="A0A067SB47"/>
<feature type="non-terminal residue" evidence="2">
    <location>
        <position position="207"/>
    </location>
</feature>
<protein>
    <submittedName>
        <fullName evidence="2">Uncharacterized protein</fullName>
    </submittedName>
</protein>
<gene>
    <name evidence="2" type="ORF">GALMADRAFT_43716</name>
</gene>
<dbReference type="EMBL" id="KL142410">
    <property type="protein sequence ID" value="KDR68155.1"/>
    <property type="molecule type" value="Genomic_DNA"/>
</dbReference>
<sequence length="207" mass="23093">MAYAQFYVRININSQQENAGVEGISPKRTPASEREEKQSSTTKKGKNRGMAVGLNIGPNPQLAMAGSATKTTERTIGLEKKRYTSRITEQHDDGVVEWGFSVDDLHEQERGIDMSDDILPSVCFEFVGDPKTPPPPPERMNIEITSYWSMIPTSGTENNWIHTFLNIPRTSSDTQAISYSNICQIVALEMVPSALPLRSDYRATMHV</sequence>
<keyword evidence="3" id="KW-1185">Reference proteome</keyword>
<evidence type="ECO:0000256" key="1">
    <source>
        <dbReference type="SAM" id="MobiDB-lite"/>
    </source>
</evidence>
<feature type="region of interest" description="Disordered" evidence="1">
    <location>
        <begin position="17"/>
        <end position="71"/>
    </location>
</feature>
<evidence type="ECO:0000313" key="3">
    <source>
        <dbReference type="Proteomes" id="UP000027222"/>
    </source>
</evidence>
<dbReference type="OrthoDB" id="3067933at2759"/>
<dbReference type="HOGENOM" id="CLU_080759_0_0_1"/>
<accession>A0A067SB47</accession>
<proteinExistence type="predicted"/>
<dbReference type="Proteomes" id="UP000027222">
    <property type="component" value="Unassembled WGS sequence"/>
</dbReference>